<feature type="transmembrane region" description="Helical" evidence="10">
    <location>
        <begin position="322"/>
        <end position="347"/>
    </location>
</feature>
<feature type="transmembrane region" description="Helical" evidence="10">
    <location>
        <begin position="12"/>
        <end position="29"/>
    </location>
</feature>
<evidence type="ECO:0000256" key="7">
    <source>
        <dbReference type="ARBA" id="ARBA00023136"/>
    </source>
</evidence>
<accession>A0A1W2B9C1</accession>
<feature type="transmembrane region" description="Helical" evidence="10">
    <location>
        <begin position="96"/>
        <end position="123"/>
    </location>
</feature>
<dbReference type="NCBIfam" id="TIGR01695">
    <property type="entry name" value="murJ_mviN"/>
    <property type="match status" value="1"/>
</dbReference>
<evidence type="ECO:0000256" key="3">
    <source>
        <dbReference type="ARBA" id="ARBA00022692"/>
    </source>
</evidence>
<keyword evidence="6 10" id="KW-1133">Transmembrane helix</keyword>
<dbReference type="EMBL" id="FWXY01000007">
    <property type="protein sequence ID" value="SMC69381.1"/>
    <property type="molecule type" value="Genomic_DNA"/>
</dbReference>
<evidence type="ECO:0000256" key="11">
    <source>
        <dbReference type="PIRNR" id="PIRNR002869"/>
    </source>
</evidence>
<evidence type="ECO:0000256" key="6">
    <source>
        <dbReference type="ARBA" id="ARBA00022989"/>
    </source>
</evidence>
<dbReference type="CDD" id="cd13123">
    <property type="entry name" value="MATE_MurJ_like"/>
    <property type="match status" value="1"/>
</dbReference>
<keyword evidence="5 10" id="KW-0573">Peptidoglycan synthesis</keyword>
<comment type="function">
    <text evidence="8 10 11">Involved in peptidoglycan biosynthesis. Transports lipid-linked peptidoglycan precursors from the inner to the outer leaflet of the cytoplasmic membrane.</text>
</comment>
<dbReference type="Pfam" id="PF03023">
    <property type="entry name" value="MurJ"/>
    <property type="match status" value="1"/>
</dbReference>
<dbReference type="GO" id="GO:0009252">
    <property type="term" value="P:peptidoglycan biosynthetic process"/>
    <property type="evidence" value="ECO:0007669"/>
    <property type="project" value="UniProtKB-UniRule"/>
</dbReference>
<feature type="transmembrane region" description="Helical" evidence="10">
    <location>
        <begin position="197"/>
        <end position="218"/>
    </location>
</feature>
<dbReference type="InterPro" id="IPR051050">
    <property type="entry name" value="Lipid_II_flippase_MurJ/MviN"/>
</dbReference>
<dbReference type="RefSeq" id="WP_084068355.1">
    <property type="nucleotide sequence ID" value="NZ_FWXY01000007.1"/>
</dbReference>
<protein>
    <recommendedName>
        <fullName evidence="10">Probable lipid II flippase MurJ</fullName>
    </recommendedName>
</protein>
<dbReference type="Proteomes" id="UP000192418">
    <property type="component" value="Unassembled WGS sequence"/>
</dbReference>
<feature type="transmembrane region" description="Helical" evidence="10">
    <location>
        <begin position="143"/>
        <end position="163"/>
    </location>
</feature>
<dbReference type="GO" id="GO:0034204">
    <property type="term" value="P:lipid translocation"/>
    <property type="evidence" value="ECO:0007669"/>
    <property type="project" value="TreeGrafter"/>
</dbReference>
<feature type="transmembrane region" description="Helical" evidence="10">
    <location>
        <begin position="457"/>
        <end position="475"/>
    </location>
</feature>
<feature type="transmembrane region" description="Helical" evidence="10">
    <location>
        <begin position="362"/>
        <end position="386"/>
    </location>
</feature>
<proteinExistence type="inferred from homology"/>
<comment type="similarity">
    <text evidence="9 10 11">Belongs to the MurJ/MviN family.</text>
</comment>
<keyword evidence="10 11" id="KW-0813">Transport</keyword>
<organism evidence="12 13">
    <name type="scientific">Desulfocicer vacuolatum DSM 3385</name>
    <dbReference type="NCBI Taxonomy" id="1121400"/>
    <lineage>
        <taxon>Bacteria</taxon>
        <taxon>Pseudomonadati</taxon>
        <taxon>Thermodesulfobacteriota</taxon>
        <taxon>Desulfobacteria</taxon>
        <taxon>Desulfobacterales</taxon>
        <taxon>Desulfobacteraceae</taxon>
        <taxon>Desulfocicer</taxon>
    </lineage>
</organism>
<dbReference type="GO" id="GO:0071555">
    <property type="term" value="P:cell wall organization"/>
    <property type="evidence" value="ECO:0007669"/>
    <property type="project" value="UniProtKB-UniRule"/>
</dbReference>
<dbReference type="HAMAP" id="MF_02078">
    <property type="entry name" value="MurJ_MviN"/>
    <property type="match status" value="1"/>
</dbReference>
<dbReference type="AlphaFoldDB" id="A0A1W2B9C1"/>
<keyword evidence="2 10" id="KW-1003">Cell membrane</keyword>
<sequence>MVPAEKQKLAKLFSGVFTIGSATLLSRILGFVRDAIVAMLFGAGIYSDAFFMAFRIPNLLRKFFSDGVLSLSFIPEFTKCHTIEGKEKAFDMARSFFCIISFAGVLLVLCGIVYTPGLVSTIAPGFVTHAQKYDLTVALTRIMMPYVGAIFLMAVCMGILNACGHFAAPAVAPIVFNVVIIFFALVLSPLFDMPAVALAWGVTLGGVFQLLLQLPFIYGKGFRFLKRCHIMNPGAVKAAGTMLPAMVGGAGYQINVLVVTFMASRLGDGSISYLYYADRLVQFPLALFTVSVSTVIFPRLASSVAINRQEDATELFSRGLQAVFFITLPAMAGLMVLGKPIVALLFFQGEFEMTAVVETGSVLFFLSTGLWAFSGTRLFGAFFYAFSDIKTPFVAGFCSIWVNVVLGWGLMKSMGHTGLALSLSVSAVVNLVILLWKANVYFTVSVWQKMLLSGAKALVFSGIMYGVVGWASSLLCPALDAGKPALCMGVLLSIMIGVLVYGGLFFVGGRQEYRRMQKWVKGSKKNVAI</sequence>
<feature type="transmembrane region" description="Helical" evidence="10">
    <location>
        <begin position="170"/>
        <end position="191"/>
    </location>
</feature>
<comment type="pathway">
    <text evidence="10">Cell wall biogenesis; peptidoglycan biosynthesis.</text>
</comment>
<feature type="transmembrane region" description="Helical" evidence="10">
    <location>
        <begin position="393"/>
        <end position="411"/>
    </location>
</feature>
<dbReference type="PIRSF" id="PIRSF002869">
    <property type="entry name" value="MviN"/>
    <property type="match status" value="1"/>
</dbReference>
<feature type="transmembrane region" description="Helical" evidence="10">
    <location>
        <begin position="481"/>
        <end position="508"/>
    </location>
</feature>
<keyword evidence="13" id="KW-1185">Reference proteome</keyword>
<keyword evidence="4 10" id="KW-0133">Cell shape</keyword>
<dbReference type="STRING" id="1121400.SAMN02746065_107137"/>
<dbReference type="OrthoDB" id="9786339at2"/>
<dbReference type="GO" id="GO:0015648">
    <property type="term" value="F:lipid-linked peptidoglycan transporter activity"/>
    <property type="evidence" value="ECO:0007669"/>
    <property type="project" value="UniProtKB-UniRule"/>
</dbReference>
<dbReference type="PANTHER" id="PTHR47019">
    <property type="entry name" value="LIPID II FLIPPASE MURJ"/>
    <property type="match status" value="1"/>
</dbReference>
<evidence type="ECO:0000256" key="5">
    <source>
        <dbReference type="ARBA" id="ARBA00022984"/>
    </source>
</evidence>
<gene>
    <name evidence="10" type="primary">murJ</name>
    <name evidence="12" type="ORF">SAMN02746065_107137</name>
</gene>
<dbReference type="GO" id="GO:0005886">
    <property type="term" value="C:plasma membrane"/>
    <property type="evidence" value="ECO:0007669"/>
    <property type="project" value="UniProtKB-SubCell"/>
</dbReference>
<keyword evidence="7 10" id="KW-0472">Membrane</keyword>
<feature type="transmembrane region" description="Helical" evidence="10">
    <location>
        <begin position="283"/>
        <end position="301"/>
    </location>
</feature>
<comment type="subcellular location">
    <subcellularLocation>
        <location evidence="1 10">Cell membrane</location>
        <topology evidence="1 10">Multi-pass membrane protein</topology>
    </subcellularLocation>
</comment>
<evidence type="ECO:0000313" key="12">
    <source>
        <dbReference type="EMBL" id="SMC69381.1"/>
    </source>
</evidence>
<dbReference type="GO" id="GO:0008360">
    <property type="term" value="P:regulation of cell shape"/>
    <property type="evidence" value="ECO:0007669"/>
    <property type="project" value="UniProtKB-UniRule"/>
</dbReference>
<feature type="transmembrane region" description="Helical" evidence="10">
    <location>
        <begin position="417"/>
        <end position="436"/>
    </location>
</feature>
<reference evidence="12 13" key="1">
    <citation type="submission" date="2017-04" db="EMBL/GenBank/DDBJ databases">
        <authorList>
            <person name="Afonso C.L."/>
            <person name="Miller P.J."/>
            <person name="Scott M.A."/>
            <person name="Spackman E."/>
            <person name="Goraichik I."/>
            <person name="Dimitrov K.M."/>
            <person name="Suarez D.L."/>
            <person name="Swayne D.E."/>
        </authorList>
    </citation>
    <scope>NUCLEOTIDE SEQUENCE [LARGE SCALE GENOMIC DNA]</scope>
    <source>
        <strain evidence="12 13">DSM 3385</strain>
    </source>
</reference>
<dbReference type="PANTHER" id="PTHR47019:SF1">
    <property type="entry name" value="LIPID II FLIPPASE MURJ"/>
    <property type="match status" value="1"/>
</dbReference>
<dbReference type="UniPathway" id="UPA00219"/>
<name>A0A1W2B9C1_9BACT</name>
<feature type="transmembrane region" description="Helical" evidence="10">
    <location>
        <begin position="239"/>
        <end position="263"/>
    </location>
</feature>
<evidence type="ECO:0000256" key="8">
    <source>
        <dbReference type="ARBA" id="ARBA00060041"/>
    </source>
</evidence>
<evidence type="ECO:0000256" key="4">
    <source>
        <dbReference type="ARBA" id="ARBA00022960"/>
    </source>
</evidence>
<evidence type="ECO:0000256" key="2">
    <source>
        <dbReference type="ARBA" id="ARBA00022475"/>
    </source>
</evidence>
<keyword evidence="10 11" id="KW-0961">Cell wall biogenesis/degradation</keyword>
<feature type="transmembrane region" description="Helical" evidence="10">
    <location>
        <begin position="35"/>
        <end position="54"/>
    </location>
</feature>
<evidence type="ECO:0000313" key="13">
    <source>
        <dbReference type="Proteomes" id="UP000192418"/>
    </source>
</evidence>
<evidence type="ECO:0000256" key="9">
    <source>
        <dbReference type="ARBA" id="ARBA00061532"/>
    </source>
</evidence>
<dbReference type="PRINTS" id="PR01806">
    <property type="entry name" value="VIRFACTRMVIN"/>
</dbReference>
<dbReference type="InterPro" id="IPR004268">
    <property type="entry name" value="MurJ"/>
</dbReference>
<evidence type="ECO:0000256" key="1">
    <source>
        <dbReference type="ARBA" id="ARBA00004651"/>
    </source>
</evidence>
<keyword evidence="3 10" id="KW-0812">Transmembrane</keyword>
<evidence type="ECO:0000256" key="10">
    <source>
        <dbReference type="HAMAP-Rule" id="MF_02078"/>
    </source>
</evidence>